<organism evidence="1 2">
    <name type="scientific">Corynebacterium mustelae</name>
    <dbReference type="NCBI Taxonomy" id="571915"/>
    <lineage>
        <taxon>Bacteria</taxon>
        <taxon>Bacillati</taxon>
        <taxon>Actinomycetota</taxon>
        <taxon>Actinomycetes</taxon>
        <taxon>Mycobacteriales</taxon>
        <taxon>Corynebacteriaceae</taxon>
        <taxon>Corynebacterium</taxon>
    </lineage>
</organism>
<dbReference type="STRING" id="571915.CMUST_09220"/>
<dbReference type="InterPro" id="IPR017519">
    <property type="entry name" value="CHP03085"/>
</dbReference>
<keyword evidence="2" id="KW-1185">Reference proteome</keyword>
<dbReference type="InterPro" id="IPR017517">
    <property type="entry name" value="Maleyloyr_isom"/>
</dbReference>
<dbReference type="AlphaFoldDB" id="A0A0G3H088"/>
<name>A0A0G3H088_9CORY</name>
<dbReference type="PATRIC" id="fig|571915.4.peg.1953"/>
<evidence type="ECO:0000313" key="1">
    <source>
        <dbReference type="EMBL" id="AKK06160.1"/>
    </source>
</evidence>
<accession>A0A0G3H088</accession>
<dbReference type="Proteomes" id="UP000035199">
    <property type="component" value="Chromosome"/>
</dbReference>
<sequence length="217" mass="24242">MSTLSIRLGDMTFSASERHALAHLMRAVGPDFETLCEGWNVKDLLIHLIIRENYPLAAVGMFVSLAQGKLRSKTAELEKAPFDKLLSQWENGSRMWPLAKLDRFVNVAEHFVHHEDVRRMLTDSHPRGFSRSDEAQLYDAARFAGKVMLKRSTVPVILEPTGWPRVVVHDQRGVTDAGCDVATIRGDIGEIVLWIFGREIAEVSVTDPAGGLHRSSV</sequence>
<reference evidence="1 2" key="1">
    <citation type="journal article" date="2015" name="Genome Announc.">
        <title>Complete Genome Sequence of the Type Strain Corynebacterium mustelae DSM 45274, Isolated from Various Tissues of a Male Ferret with Lethal Sepsis.</title>
        <authorList>
            <person name="Ruckert C."/>
            <person name="Eimer J."/>
            <person name="Winkler A."/>
            <person name="Tauch A."/>
        </authorList>
    </citation>
    <scope>NUCLEOTIDE SEQUENCE [LARGE SCALE GENOMIC DNA]</scope>
    <source>
        <strain evidence="1 2">DSM 45274</strain>
    </source>
</reference>
<proteinExistence type="predicted"/>
<dbReference type="NCBIfam" id="TIGR03085">
    <property type="entry name" value="TIGR03085 family metal-binding protein"/>
    <property type="match status" value="1"/>
</dbReference>
<dbReference type="OrthoDB" id="3268903at2"/>
<dbReference type="NCBIfam" id="TIGR03083">
    <property type="entry name" value="maleylpyruvate isomerase family mycothiol-dependent enzyme"/>
    <property type="match status" value="1"/>
</dbReference>
<dbReference type="EMBL" id="CP011542">
    <property type="protein sequence ID" value="AKK06160.1"/>
    <property type="molecule type" value="Genomic_DNA"/>
</dbReference>
<reference evidence="2" key="2">
    <citation type="submission" date="2015-05" db="EMBL/GenBank/DDBJ databases">
        <title>Complete genome sequence of Corynebacterium mustelae DSM 45274, isolated from various tissues of a male ferret with lethal sepsis.</title>
        <authorList>
            <person name="Ruckert C."/>
            <person name="Albersmeier A."/>
            <person name="Winkler A."/>
            <person name="Tauch A."/>
        </authorList>
    </citation>
    <scope>NUCLEOTIDE SEQUENCE [LARGE SCALE GENOMIC DNA]</scope>
    <source>
        <strain evidence="2">DSM 45274</strain>
    </source>
</reference>
<gene>
    <name evidence="1" type="ORF">CMUST_09220</name>
</gene>
<protein>
    <submittedName>
        <fullName evidence="1">Putative TIGR03085 family protein</fullName>
    </submittedName>
</protein>
<dbReference type="KEGG" id="cmv:CMUST_09220"/>
<evidence type="ECO:0000313" key="2">
    <source>
        <dbReference type="Proteomes" id="UP000035199"/>
    </source>
</evidence>